<accession>A0A067C3C9</accession>
<protein>
    <submittedName>
        <fullName evidence="2">Uncharacterized protein</fullName>
    </submittedName>
</protein>
<gene>
    <name evidence="2" type="ORF">SPRG_09093</name>
</gene>
<keyword evidence="1" id="KW-0472">Membrane</keyword>
<proteinExistence type="predicted"/>
<name>A0A067C3C9_SAPPC</name>
<feature type="transmembrane region" description="Helical" evidence="1">
    <location>
        <begin position="12"/>
        <end position="33"/>
    </location>
</feature>
<dbReference type="KEGG" id="spar:SPRG_09093"/>
<dbReference type="GeneID" id="24131289"/>
<dbReference type="EMBL" id="KK583233">
    <property type="protein sequence ID" value="KDO25264.1"/>
    <property type="molecule type" value="Genomic_DNA"/>
</dbReference>
<evidence type="ECO:0000313" key="2">
    <source>
        <dbReference type="EMBL" id="KDO25264.1"/>
    </source>
</evidence>
<reference evidence="2 3" key="1">
    <citation type="journal article" date="2013" name="PLoS Genet.">
        <title>Distinctive expansion of potential virulence genes in the genome of the oomycete fish pathogen Saprolegnia parasitica.</title>
        <authorList>
            <person name="Jiang R.H."/>
            <person name="de Bruijn I."/>
            <person name="Haas B.J."/>
            <person name="Belmonte R."/>
            <person name="Lobach L."/>
            <person name="Christie J."/>
            <person name="van den Ackerveken G."/>
            <person name="Bottin A."/>
            <person name="Bulone V."/>
            <person name="Diaz-Moreno S.M."/>
            <person name="Dumas B."/>
            <person name="Fan L."/>
            <person name="Gaulin E."/>
            <person name="Govers F."/>
            <person name="Grenville-Briggs L.J."/>
            <person name="Horner N.R."/>
            <person name="Levin J.Z."/>
            <person name="Mammella M."/>
            <person name="Meijer H.J."/>
            <person name="Morris P."/>
            <person name="Nusbaum C."/>
            <person name="Oome S."/>
            <person name="Phillips A.J."/>
            <person name="van Rooyen D."/>
            <person name="Rzeszutek E."/>
            <person name="Saraiva M."/>
            <person name="Secombes C.J."/>
            <person name="Seidl M.F."/>
            <person name="Snel B."/>
            <person name="Stassen J.H."/>
            <person name="Sykes S."/>
            <person name="Tripathy S."/>
            <person name="van den Berg H."/>
            <person name="Vega-Arreguin J.C."/>
            <person name="Wawra S."/>
            <person name="Young S.K."/>
            <person name="Zeng Q."/>
            <person name="Dieguez-Uribeondo J."/>
            <person name="Russ C."/>
            <person name="Tyler B.M."/>
            <person name="van West P."/>
        </authorList>
    </citation>
    <scope>NUCLEOTIDE SEQUENCE [LARGE SCALE GENOMIC DNA]</scope>
    <source>
        <strain evidence="2 3">CBS 223.65</strain>
    </source>
</reference>
<dbReference type="Proteomes" id="UP000030745">
    <property type="component" value="Unassembled WGS sequence"/>
</dbReference>
<dbReference type="RefSeq" id="XP_012203924.1">
    <property type="nucleotide sequence ID" value="XM_012348534.1"/>
</dbReference>
<sequence length="120" mass="12873">MAQVASRMALYGGYALVLGVTITMMLVQATSYVTATVSPDPHDGVGFALVRGAGLVAGSALVLLLGSLRRNVRSRWHLEGSELEDVLCALSTHVELYDEPKSVFGPRSVLRRFSLEPDAL</sequence>
<organism evidence="2 3">
    <name type="scientific">Saprolegnia parasitica (strain CBS 223.65)</name>
    <dbReference type="NCBI Taxonomy" id="695850"/>
    <lineage>
        <taxon>Eukaryota</taxon>
        <taxon>Sar</taxon>
        <taxon>Stramenopiles</taxon>
        <taxon>Oomycota</taxon>
        <taxon>Saprolegniomycetes</taxon>
        <taxon>Saprolegniales</taxon>
        <taxon>Saprolegniaceae</taxon>
        <taxon>Saprolegnia</taxon>
    </lineage>
</organism>
<dbReference type="OMA" id="GVTITMM"/>
<keyword evidence="3" id="KW-1185">Reference proteome</keyword>
<dbReference type="AlphaFoldDB" id="A0A067C3C9"/>
<evidence type="ECO:0000256" key="1">
    <source>
        <dbReference type="SAM" id="Phobius"/>
    </source>
</evidence>
<dbReference type="OrthoDB" id="10461700at2759"/>
<dbReference type="VEuPathDB" id="FungiDB:SPRG_09093"/>
<keyword evidence="1" id="KW-0812">Transmembrane</keyword>
<evidence type="ECO:0000313" key="3">
    <source>
        <dbReference type="Proteomes" id="UP000030745"/>
    </source>
</evidence>
<keyword evidence="1" id="KW-1133">Transmembrane helix</keyword>
<feature type="transmembrane region" description="Helical" evidence="1">
    <location>
        <begin position="45"/>
        <end position="65"/>
    </location>
</feature>